<dbReference type="AlphaFoldDB" id="B4JGT3"/>
<proteinExistence type="predicted"/>
<dbReference type="OrthoDB" id="4348522at2759"/>
<evidence type="ECO:0000313" key="2">
    <source>
        <dbReference type="Proteomes" id="UP000001070"/>
    </source>
</evidence>
<dbReference type="EMBL" id="CH916369">
    <property type="protein sequence ID" value="EDV92687.1"/>
    <property type="molecule type" value="Genomic_DNA"/>
</dbReference>
<organism evidence="2">
    <name type="scientific">Drosophila grimshawi</name>
    <name type="common">Hawaiian fruit fly</name>
    <name type="synonym">Idiomyia grimshawi</name>
    <dbReference type="NCBI Taxonomy" id="7222"/>
    <lineage>
        <taxon>Eukaryota</taxon>
        <taxon>Metazoa</taxon>
        <taxon>Ecdysozoa</taxon>
        <taxon>Arthropoda</taxon>
        <taxon>Hexapoda</taxon>
        <taxon>Insecta</taxon>
        <taxon>Pterygota</taxon>
        <taxon>Neoptera</taxon>
        <taxon>Endopterygota</taxon>
        <taxon>Diptera</taxon>
        <taxon>Brachycera</taxon>
        <taxon>Muscomorpha</taxon>
        <taxon>Ephydroidea</taxon>
        <taxon>Drosophilidae</taxon>
        <taxon>Drosophila</taxon>
        <taxon>Hawaiian Drosophila</taxon>
    </lineage>
</organism>
<evidence type="ECO:0000313" key="1">
    <source>
        <dbReference type="EMBL" id="EDV92687.1"/>
    </source>
</evidence>
<name>B4JGT3_DROGR</name>
<sequence length="211" mass="21933">MSIRTQVLGFVDVMMRVPPIIVIDEILKIGMGLPTQLKTGTECLCRWLPIRSSCWTHVDSSFGRNWMTICTMFAPLAIPSSSASASCCSLMAPGSWSLNRDGANAGAPRRSPERAAEVNADHLPTSSSAAAAIANIDNAIANLTNEANATIAAEARAAVSSSSSSTSNSTNVSYITASGQPTPSTATSAAAVATAAASNTTHLFRLSQEQQ</sequence>
<dbReference type="HOGENOM" id="CLU_1306020_0_0_1"/>
<gene>
    <name evidence="1" type="primary">Dgri\GH18695</name>
    <name evidence="1" type="ORF">Dgri_GH18695</name>
</gene>
<protein>
    <submittedName>
        <fullName evidence="1">GH18695</fullName>
    </submittedName>
</protein>
<reference evidence="1 2" key="1">
    <citation type="journal article" date="2007" name="Nature">
        <title>Evolution of genes and genomes on the Drosophila phylogeny.</title>
        <authorList>
            <consortium name="Drosophila 12 Genomes Consortium"/>
            <person name="Clark A.G."/>
            <person name="Eisen M.B."/>
            <person name="Smith D.R."/>
            <person name="Bergman C.M."/>
            <person name="Oliver B."/>
            <person name="Markow T.A."/>
            <person name="Kaufman T.C."/>
            <person name="Kellis M."/>
            <person name="Gelbart W."/>
            <person name="Iyer V.N."/>
            <person name="Pollard D.A."/>
            <person name="Sackton T.B."/>
            <person name="Larracuente A.M."/>
            <person name="Singh N.D."/>
            <person name="Abad J.P."/>
            <person name="Abt D.N."/>
            <person name="Adryan B."/>
            <person name="Aguade M."/>
            <person name="Akashi H."/>
            <person name="Anderson W.W."/>
            <person name="Aquadro C.F."/>
            <person name="Ardell D.H."/>
            <person name="Arguello R."/>
            <person name="Artieri C.G."/>
            <person name="Barbash D.A."/>
            <person name="Barker D."/>
            <person name="Barsanti P."/>
            <person name="Batterham P."/>
            <person name="Batzoglou S."/>
            <person name="Begun D."/>
            <person name="Bhutkar A."/>
            <person name="Blanco E."/>
            <person name="Bosak S.A."/>
            <person name="Bradley R.K."/>
            <person name="Brand A.D."/>
            <person name="Brent M.R."/>
            <person name="Brooks A.N."/>
            <person name="Brown R.H."/>
            <person name="Butlin R.K."/>
            <person name="Caggese C."/>
            <person name="Calvi B.R."/>
            <person name="Bernardo de Carvalho A."/>
            <person name="Caspi A."/>
            <person name="Castrezana S."/>
            <person name="Celniker S.E."/>
            <person name="Chang J.L."/>
            <person name="Chapple C."/>
            <person name="Chatterji S."/>
            <person name="Chinwalla A."/>
            <person name="Civetta A."/>
            <person name="Clifton S.W."/>
            <person name="Comeron J.M."/>
            <person name="Costello J.C."/>
            <person name="Coyne J.A."/>
            <person name="Daub J."/>
            <person name="David R.G."/>
            <person name="Delcher A.L."/>
            <person name="Delehaunty K."/>
            <person name="Do C.B."/>
            <person name="Ebling H."/>
            <person name="Edwards K."/>
            <person name="Eickbush T."/>
            <person name="Evans J.D."/>
            <person name="Filipski A."/>
            <person name="Findeiss S."/>
            <person name="Freyhult E."/>
            <person name="Fulton L."/>
            <person name="Fulton R."/>
            <person name="Garcia A.C."/>
            <person name="Gardiner A."/>
            <person name="Garfield D.A."/>
            <person name="Garvin B.E."/>
            <person name="Gibson G."/>
            <person name="Gilbert D."/>
            <person name="Gnerre S."/>
            <person name="Godfrey J."/>
            <person name="Good R."/>
            <person name="Gotea V."/>
            <person name="Gravely B."/>
            <person name="Greenberg A.J."/>
            <person name="Griffiths-Jones S."/>
            <person name="Gross S."/>
            <person name="Guigo R."/>
            <person name="Gustafson E.A."/>
            <person name="Haerty W."/>
            <person name="Hahn M.W."/>
            <person name="Halligan D.L."/>
            <person name="Halpern A.L."/>
            <person name="Halter G.M."/>
            <person name="Han M.V."/>
            <person name="Heger A."/>
            <person name="Hillier L."/>
            <person name="Hinrichs A.S."/>
            <person name="Holmes I."/>
            <person name="Hoskins R.A."/>
            <person name="Hubisz M.J."/>
            <person name="Hultmark D."/>
            <person name="Huntley M.A."/>
            <person name="Jaffe D.B."/>
            <person name="Jagadeeshan S."/>
            <person name="Jeck W.R."/>
            <person name="Johnson J."/>
            <person name="Jones C.D."/>
            <person name="Jordan W.C."/>
            <person name="Karpen G.H."/>
            <person name="Kataoka E."/>
            <person name="Keightley P.D."/>
            <person name="Kheradpour P."/>
            <person name="Kirkness E.F."/>
            <person name="Koerich L.B."/>
            <person name="Kristiansen K."/>
            <person name="Kudrna D."/>
            <person name="Kulathinal R.J."/>
            <person name="Kumar S."/>
            <person name="Kwok R."/>
            <person name="Lander E."/>
            <person name="Langley C.H."/>
            <person name="Lapoint R."/>
            <person name="Lazzaro B.P."/>
            <person name="Lee S.J."/>
            <person name="Levesque L."/>
            <person name="Li R."/>
            <person name="Lin C.F."/>
            <person name="Lin M.F."/>
            <person name="Lindblad-Toh K."/>
            <person name="Llopart A."/>
            <person name="Long M."/>
            <person name="Low L."/>
            <person name="Lozovsky E."/>
            <person name="Lu J."/>
            <person name="Luo M."/>
            <person name="Machado C.A."/>
            <person name="Makalowski W."/>
            <person name="Marzo M."/>
            <person name="Matsuda M."/>
            <person name="Matzkin L."/>
            <person name="McAllister B."/>
            <person name="McBride C.S."/>
            <person name="McKernan B."/>
            <person name="McKernan K."/>
            <person name="Mendez-Lago M."/>
            <person name="Minx P."/>
            <person name="Mollenhauer M.U."/>
            <person name="Montooth K."/>
            <person name="Mount S.M."/>
            <person name="Mu X."/>
            <person name="Myers E."/>
            <person name="Negre B."/>
            <person name="Newfeld S."/>
            <person name="Nielsen R."/>
            <person name="Noor M.A."/>
            <person name="O'Grady P."/>
            <person name="Pachter L."/>
            <person name="Papaceit M."/>
            <person name="Parisi M.J."/>
            <person name="Parisi M."/>
            <person name="Parts L."/>
            <person name="Pedersen J.S."/>
            <person name="Pesole G."/>
            <person name="Phillippy A.M."/>
            <person name="Ponting C.P."/>
            <person name="Pop M."/>
            <person name="Porcelli D."/>
            <person name="Powell J.R."/>
            <person name="Prohaska S."/>
            <person name="Pruitt K."/>
            <person name="Puig M."/>
            <person name="Quesneville H."/>
            <person name="Ram K.R."/>
            <person name="Rand D."/>
            <person name="Rasmussen M.D."/>
            <person name="Reed L.K."/>
            <person name="Reenan R."/>
            <person name="Reily A."/>
            <person name="Remington K.A."/>
            <person name="Rieger T.T."/>
            <person name="Ritchie M.G."/>
            <person name="Robin C."/>
            <person name="Rogers Y.H."/>
            <person name="Rohde C."/>
            <person name="Rozas J."/>
            <person name="Rubenfield M.J."/>
            <person name="Ruiz A."/>
            <person name="Russo S."/>
            <person name="Salzberg S.L."/>
            <person name="Sanchez-Gracia A."/>
            <person name="Saranga D.J."/>
            <person name="Sato H."/>
            <person name="Schaeffer S.W."/>
            <person name="Schatz M.C."/>
            <person name="Schlenke T."/>
            <person name="Schwartz R."/>
            <person name="Segarra C."/>
            <person name="Singh R.S."/>
            <person name="Sirot L."/>
            <person name="Sirota M."/>
            <person name="Sisneros N.B."/>
            <person name="Smith C.D."/>
            <person name="Smith T.F."/>
            <person name="Spieth J."/>
            <person name="Stage D.E."/>
            <person name="Stark A."/>
            <person name="Stephan W."/>
            <person name="Strausberg R.L."/>
            <person name="Strempel S."/>
            <person name="Sturgill D."/>
            <person name="Sutton G."/>
            <person name="Sutton G.G."/>
            <person name="Tao W."/>
            <person name="Teichmann S."/>
            <person name="Tobari Y.N."/>
            <person name="Tomimura Y."/>
            <person name="Tsolas J.M."/>
            <person name="Valente V.L."/>
            <person name="Venter E."/>
            <person name="Venter J.C."/>
            <person name="Vicario S."/>
            <person name="Vieira F.G."/>
            <person name="Vilella A.J."/>
            <person name="Villasante A."/>
            <person name="Walenz B."/>
            <person name="Wang J."/>
            <person name="Wasserman M."/>
            <person name="Watts T."/>
            <person name="Wilson D."/>
            <person name="Wilson R.K."/>
            <person name="Wing R.A."/>
            <person name="Wolfner M.F."/>
            <person name="Wong A."/>
            <person name="Wong G.K."/>
            <person name="Wu C.I."/>
            <person name="Wu G."/>
            <person name="Yamamoto D."/>
            <person name="Yang H.P."/>
            <person name="Yang S.P."/>
            <person name="Yorke J.A."/>
            <person name="Yoshida K."/>
            <person name="Zdobnov E."/>
            <person name="Zhang P."/>
            <person name="Zhang Y."/>
            <person name="Zimin A.V."/>
            <person name="Baldwin J."/>
            <person name="Abdouelleil A."/>
            <person name="Abdulkadir J."/>
            <person name="Abebe A."/>
            <person name="Abera B."/>
            <person name="Abreu J."/>
            <person name="Acer S.C."/>
            <person name="Aftuck L."/>
            <person name="Alexander A."/>
            <person name="An P."/>
            <person name="Anderson E."/>
            <person name="Anderson S."/>
            <person name="Arachi H."/>
            <person name="Azer M."/>
            <person name="Bachantsang P."/>
            <person name="Barry A."/>
            <person name="Bayul T."/>
            <person name="Berlin A."/>
            <person name="Bessette D."/>
            <person name="Bloom T."/>
            <person name="Blye J."/>
            <person name="Boguslavskiy L."/>
            <person name="Bonnet C."/>
            <person name="Boukhgalter B."/>
            <person name="Bourzgui I."/>
            <person name="Brown A."/>
            <person name="Cahill P."/>
            <person name="Channer S."/>
            <person name="Cheshatsang Y."/>
            <person name="Chuda L."/>
            <person name="Citroen M."/>
            <person name="Collymore A."/>
            <person name="Cooke P."/>
            <person name="Costello M."/>
            <person name="D'Aco K."/>
            <person name="Daza R."/>
            <person name="De Haan G."/>
            <person name="DeGray S."/>
            <person name="DeMaso C."/>
            <person name="Dhargay N."/>
            <person name="Dooley K."/>
            <person name="Dooley E."/>
            <person name="Doricent M."/>
            <person name="Dorje P."/>
            <person name="Dorjee K."/>
            <person name="Dupes A."/>
            <person name="Elong R."/>
            <person name="Falk J."/>
            <person name="Farina A."/>
            <person name="Faro S."/>
            <person name="Ferguson D."/>
            <person name="Fisher S."/>
            <person name="Foley C.D."/>
            <person name="Franke A."/>
            <person name="Friedrich D."/>
            <person name="Gadbois L."/>
            <person name="Gearin G."/>
            <person name="Gearin C.R."/>
            <person name="Giannoukos G."/>
            <person name="Goode T."/>
            <person name="Graham J."/>
            <person name="Grandbois E."/>
            <person name="Grewal S."/>
            <person name="Gyaltsen K."/>
            <person name="Hafez N."/>
            <person name="Hagos B."/>
            <person name="Hall J."/>
            <person name="Henson C."/>
            <person name="Hollinger A."/>
            <person name="Honan T."/>
            <person name="Huard M.D."/>
            <person name="Hughes L."/>
            <person name="Hurhula B."/>
            <person name="Husby M.E."/>
            <person name="Kamat A."/>
            <person name="Kanga B."/>
            <person name="Kashin S."/>
            <person name="Khazanovich D."/>
            <person name="Kisner P."/>
            <person name="Lance K."/>
            <person name="Lara M."/>
            <person name="Lee W."/>
            <person name="Lennon N."/>
            <person name="Letendre F."/>
            <person name="LeVine R."/>
            <person name="Lipovsky A."/>
            <person name="Liu X."/>
            <person name="Liu J."/>
            <person name="Liu S."/>
            <person name="Lokyitsang T."/>
            <person name="Lokyitsang Y."/>
            <person name="Lubonja R."/>
            <person name="Lui A."/>
            <person name="MacDonald P."/>
            <person name="Magnisalis V."/>
            <person name="Maru K."/>
            <person name="Matthews C."/>
            <person name="McCusker W."/>
            <person name="McDonough S."/>
            <person name="Mehta T."/>
            <person name="Meldrim J."/>
            <person name="Meneus L."/>
            <person name="Mihai O."/>
            <person name="Mihalev A."/>
            <person name="Mihova T."/>
            <person name="Mittelman R."/>
            <person name="Mlenga V."/>
            <person name="Montmayeur A."/>
            <person name="Mulrain L."/>
            <person name="Navidi A."/>
            <person name="Naylor J."/>
            <person name="Negash T."/>
            <person name="Nguyen T."/>
            <person name="Nguyen N."/>
            <person name="Nicol R."/>
            <person name="Norbu C."/>
            <person name="Norbu N."/>
            <person name="Novod N."/>
            <person name="O'Neill B."/>
            <person name="Osman S."/>
            <person name="Markiewicz E."/>
            <person name="Oyono O.L."/>
            <person name="Patti C."/>
            <person name="Phunkhang P."/>
            <person name="Pierre F."/>
            <person name="Priest M."/>
            <person name="Raghuraman S."/>
            <person name="Rege F."/>
            <person name="Reyes R."/>
            <person name="Rise C."/>
            <person name="Rogov P."/>
            <person name="Ross K."/>
            <person name="Ryan E."/>
            <person name="Settipalli S."/>
            <person name="Shea T."/>
            <person name="Sherpa N."/>
            <person name="Shi L."/>
            <person name="Shih D."/>
            <person name="Sparrow T."/>
            <person name="Spaulding J."/>
            <person name="Stalker J."/>
            <person name="Stange-Thomann N."/>
            <person name="Stavropoulos S."/>
            <person name="Stone C."/>
            <person name="Strader C."/>
            <person name="Tesfaye S."/>
            <person name="Thomson T."/>
            <person name="Thoulutsang Y."/>
            <person name="Thoulutsang D."/>
            <person name="Topham K."/>
            <person name="Topping I."/>
            <person name="Tsamla T."/>
            <person name="Vassiliev H."/>
            <person name="Vo A."/>
            <person name="Wangchuk T."/>
            <person name="Wangdi T."/>
            <person name="Weiand M."/>
            <person name="Wilkinson J."/>
            <person name="Wilson A."/>
            <person name="Yadav S."/>
            <person name="Young G."/>
            <person name="Yu Q."/>
            <person name="Zembek L."/>
            <person name="Zhong D."/>
            <person name="Zimmer A."/>
            <person name="Zwirko Z."/>
            <person name="Jaffe D.B."/>
            <person name="Alvarez P."/>
            <person name="Brockman W."/>
            <person name="Butler J."/>
            <person name="Chin C."/>
            <person name="Gnerre S."/>
            <person name="Grabherr M."/>
            <person name="Kleber M."/>
            <person name="Mauceli E."/>
            <person name="MacCallum I."/>
        </authorList>
    </citation>
    <scope>NUCLEOTIDE SEQUENCE [LARGE SCALE GENOMIC DNA]</scope>
    <source>
        <strain evidence="2">Tucson 15287-2541.00</strain>
    </source>
</reference>
<accession>B4JGT3</accession>
<dbReference type="STRING" id="7222.B4JGT3"/>
<dbReference type="Proteomes" id="UP000001070">
    <property type="component" value="Unassembled WGS sequence"/>
</dbReference>
<dbReference type="eggNOG" id="KOG0802">
    <property type="taxonomic scope" value="Eukaryota"/>
</dbReference>
<keyword evidence="2" id="KW-1185">Reference proteome</keyword>
<dbReference type="InParanoid" id="B4JGT3"/>